<name>A0AAQ3RY82_VIGMU</name>
<sequence length="129" mass="14419">MEVSPATNFVSETLCPSESVGDCCDHSGRLSGVGESTLPVGYGVCAQQRFDSAVDFLFTRLAGIVGYYPRELTLRRERGFNGQTESPAEDLIERKKEKGFVFLDSFFFPNRNPATFSLQSFESLLKFLR</sequence>
<evidence type="ECO:0000313" key="2">
    <source>
        <dbReference type="Proteomes" id="UP001374535"/>
    </source>
</evidence>
<protein>
    <submittedName>
        <fullName evidence="1">Uncharacterized protein</fullName>
    </submittedName>
</protein>
<evidence type="ECO:0000313" key="1">
    <source>
        <dbReference type="EMBL" id="WVZ08701.1"/>
    </source>
</evidence>
<dbReference type="Proteomes" id="UP001374535">
    <property type="component" value="Chromosome 6"/>
</dbReference>
<accession>A0AAQ3RY82</accession>
<keyword evidence="2" id="KW-1185">Reference proteome</keyword>
<proteinExistence type="predicted"/>
<gene>
    <name evidence="1" type="ORF">V8G54_022047</name>
</gene>
<reference evidence="1 2" key="1">
    <citation type="journal article" date="2023" name="Life. Sci Alliance">
        <title>Evolutionary insights into 3D genome organization and epigenetic landscape of Vigna mungo.</title>
        <authorList>
            <person name="Junaid A."/>
            <person name="Singh B."/>
            <person name="Bhatia S."/>
        </authorList>
    </citation>
    <scope>NUCLEOTIDE SEQUENCE [LARGE SCALE GENOMIC DNA]</scope>
    <source>
        <strain evidence="1">Urdbean</strain>
    </source>
</reference>
<dbReference type="AlphaFoldDB" id="A0AAQ3RY82"/>
<organism evidence="1 2">
    <name type="scientific">Vigna mungo</name>
    <name type="common">Black gram</name>
    <name type="synonym">Phaseolus mungo</name>
    <dbReference type="NCBI Taxonomy" id="3915"/>
    <lineage>
        <taxon>Eukaryota</taxon>
        <taxon>Viridiplantae</taxon>
        <taxon>Streptophyta</taxon>
        <taxon>Embryophyta</taxon>
        <taxon>Tracheophyta</taxon>
        <taxon>Spermatophyta</taxon>
        <taxon>Magnoliopsida</taxon>
        <taxon>eudicotyledons</taxon>
        <taxon>Gunneridae</taxon>
        <taxon>Pentapetalae</taxon>
        <taxon>rosids</taxon>
        <taxon>fabids</taxon>
        <taxon>Fabales</taxon>
        <taxon>Fabaceae</taxon>
        <taxon>Papilionoideae</taxon>
        <taxon>50 kb inversion clade</taxon>
        <taxon>NPAAA clade</taxon>
        <taxon>indigoferoid/millettioid clade</taxon>
        <taxon>Phaseoleae</taxon>
        <taxon>Vigna</taxon>
    </lineage>
</organism>
<dbReference type="EMBL" id="CP144695">
    <property type="protein sequence ID" value="WVZ08701.1"/>
    <property type="molecule type" value="Genomic_DNA"/>
</dbReference>